<accession>A0ABT2MNA4</accession>
<name>A0ABT2MNA4_9CYAN</name>
<reference evidence="1 2" key="1">
    <citation type="journal article" date="2022" name="Front. Microbiol.">
        <title>High genomic differentiation and limited gene flow indicate recent cryptic speciation within the genus Laspinema (cyanobacteria).</title>
        <authorList>
            <person name="Stanojkovic A."/>
            <person name="Skoupy S."/>
            <person name="Skaloud P."/>
            <person name="Dvorak P."/>
        </authorList>
    </citation>
    <scope>NUCLEOTIDE SEQUENCE [LARGE SCALE GENOMIC DNA]</scope>
    <source>
        <strain evidence="1 2">D2a</strain>
    </source>
</reference>
<organism evidence="1 2">
    <name type="scientific">Laspinema palackyanum D2a</name>
    <dbReference type="NCBI Taxonomy" id="2953684"/>
    <lineage>
        <taxon>Bacteria</taxon>
        <taxon>Bacillati</taxon>
        <taxon>Cyanobacteriota</taxon>
        <taxon>Cyanophyceae</taxon>
        <taxon>Oscillatoriophycideae</taxon>
        <taxon>Oscillatoriales</taxon>
        <taxon>Laspinemataceae</taxon>
        <taxon>Laspinema</taxon>
        <taxon>Laspinema palackyanum</taxon>
    </lineage>
</organism>
<protein>
    <submittedName>
        <fullName evidence="1">Ferritin-like domain-containing protein</fullName>
    </submittedName>
</protein>
<dbReference type="CDD" id="cd00657">
    <property type="entry name" value="Ferritin_like"/>
    <property type="match status" value="1"/>
</dbReference>
<gene>
    <name evidence="1" type="ORF">NG799_07735</name>
</gene>
<comment type="caution">
    <text evidence="1">The sequence shown here is derived from an EMBL/GenBank/DDBJ whole genome shotgun (WGS) entry which is preliminary data.</text>
</comment>
<dbReference type="RefSeq" id="WP_368005865.1">
    <property type="nucleotide sequence ID" value="NZ_JAMXFF010000008.1"/>
</dbReference>
<proteinExistence type="predicted"/>
<evidence type="ECO:0000313" key="1">
    <source>
        <dbReference type="EMBL" id="MCT7966222.1"/>
    </source>
</evidence>
<dbReference type="EMBL" id="JAMXFF010000008">
    <property type="protein sequence ID" value="MCT7966222.1"/>
    <property type="molecule type" value="Genomic_DNA"/>
</dbReference>
<evidence type="ECO:0000313" key="2">
    <source>
        <dbReference type="Proteomes" id="UP001525890"/>
    </source>
</evidence>
<keyword evidence="2" id="KW-1185">Reference proteome</keyword>
<dbReference type="InterPro" id="IPR009078">
    <property type="entry name" value="Ferritin-like_SF"/>
</dbReference>
<sequence length="308" mass="34546">MSQSLFTTAQFDLPHVTEGDKLNRLLSAALKSSIGNSLSIPEVVTPAYWNSSYFGLDPVKIFQDSTGEEQQQILHLCSNALLEEAYFVEKAGVGYMAKMVMLAETTEERMLYGLFAADEATHLAQIRPFLGDRNPVATGDRFLELLAEIVEMEDKSVLIFVIQVVLEGWGLSHYRHLANDCCDRELTQMFRGFLDAEARHHSTGVTLCDRHAITPQSQSAIVEILTSFLQMVQVGPQRVLQAIAQVKGDLSRPQQIQIFQELDTETHSATRLQLLRSLLRSDPTHSIINHLEEKGSFTPYPPEKCVLQ</sequence>
<dbReference type="SUPFAM" id="SSF47240">
    <property type="entry name" value="Ferritin-like"/>
    <property type="match status" value="1"/>
</dbReference>
<dbReference type="Proteomes" id="UP001525890">
    <property type="component" value="Unassembled WGS sequence"/>
</dbReference>